<sequence>MPMDYTGEAVVALTVALRDAHFRMKNIVREWEESAPAGVALRRNSIGPAWQYEESPNSSSYIDGHVLELANGVEIICQISIRFDTAGTDLLASISIEGEEDVFLEPVTTGPNEFPVGSEDLVREIGNAVSEMEGIDIFSIDF</sequence>
<protein>
    <recommendedName>
        <fullName evidence="3">Immunity protein 50 of polymorphic toxin system</fullName>
    </recommendedName>
</protein>
<accession>A0ABP5JND7</accession>
<dbReference type="RefSeq" id="WP_344558062.1">
    <property type="nucleotide sequence ID" value="NZ_BAAANS010000072.1"/>
</dbReference>
<evidence type="ECO:0000313" key="1">
    <source>
        <dbReference type="EMBL" id="GAA2120380.1"/>
    </source>
</evidence>
<evidence type="ECO:0000313" key="2">
    <source>
        <dbReference type="Proteomes" id="UP001500897"/>
    </source>
</evidence>
<evidence type="ECO:0008006" key="3">
    <source>
        <dbReference type="Google" id="ProtNLM"/>
    </source>
</evidence>
<name>A0ABP5JND7_9ACTN</name>
<comment type="caution">
    <text evidence="1">The sequence shown here is derived from an EMBL/GenBank/DDBJ whole genome shotgun (WGS) entry which is preliminary data.</text>
</comment>
<gene>
    <name evidence="1" type="ORF">GCM10009759_69220</name>
</gene>
<reference evidence="2" key="1">
    <citation type="journal article" date="2019" name="Int. J. Syst. Evol. Microbiol.">
        <title>The Global Catalogue of Microorganisms (GCM) 10K type strain sequencing project: providing services to taxonomists for standard genome sequencing and annotation.</title>
        <authorList>
            <consortium name="The Broad Institute Genomics Platform"/>
            <consortium name="The Broad Institute Genome Sequencing Center for Infectious Disease"/>
            <person name="Wu L."/>
            <person name="Ma J."/>
        </authorList>
    </citation>
    <scope>NUCLEOTIDE SEQUENCE [LARGE SCALE GENOMIC DNA]</scope>
    <source>
        <strain evidence="2">JCM 14559</strain>
    </source>
</reference>
<organism evidence="1 2">
    <name type="scientific">Kitasatospora saccharophila</name>
    <dbReference type="NCBI Taxonomy" id="407973"/>
    <lineage>
        <taxon>Bacteria</taxon>
        <taxon>Bacillati</taxon>
        <taxon>Actinomycetota</taxon>
        <taxon>Actinomycetes</taxon>
        <taxon>Kitasatosporales</taxon>
        <taxon>Streptomycetaceae</taxon>
        <taxon>Kitasatospora</taxon>
    </lineage>
</organism>
<keyword evidence="2" id="KW-1185">Reference proteome</keyword>
<proteinExistence type="predicted"/>
<dbReference type="EMBL" id="BAAANS010000072">
    <property type="protein sequence ID" value="GAA2120380.1"/>
    <property type="molecule type" value="Genomic_DNA"/>
</dbReference>
<dbReference type="Proteomes" id="UP001500897">
    <property type="component" value="Unassembled WGS sequence"/>
</dbReference>